<organism evidence="2 3">
    <name type="scientific">Actinospica durhamensis</name>
    <dbReference type="NCBI Taxonomy" id="1508375"/>
    <lineage>
        <taxon>Bacteria</taxon>
        <taxon>Bacillati</taxon>
        <taxon>Actinomycetota</taxon>
        <taxon>Actinomycetes</taxon>
        <taxon>Catenulisporales</taxon>
        <taxon>Actinospicaceae</taxon>
        <taxon>Actinospica</taxon>
    </lineage>
</organism>
<dbReference type="RefSeq" id="WP_212528635.1">
    <property type="nucleotide sequence ID" value="NZ_JAGSOG010000048.1"/>
</dbReference>
<evidence type="ECO:0000256" key="1">
    <source>
        <dbReference type="SAM" id="SignalP"/>
    </source>
</evidence>
<accession>A0A941END2</accession>
<feature type="signal peptide" evidence="1">
    <location>
        <begin position="1"/>
        <end position="23"/>
    </location>
</feature>
<name>A0A941END2_9ACTN</name>
<dbReference type="EMBL" id="JAGSOG010000048">
    <property type="protein sequence ID" value="MBR7834113.1"/>
    <property type="molecule type" value="Genomic_DNA"/>
</dbReference>
<gene>
    <name evidence="2" type="ORF">KDL01_12610</name>
</gene>
<dbReference type="PROSITE" id="PS51257">
    <property type="entry name" value="PROKAR_LIPOPROTEIN"/>
    <property type="match status" value="1"/>
</dbReference>
<keyword evidence="3" id="KW-1185">Reference proteome</keyword>
<feature type="chain" id="PRO_5037921958" description="Lipoprotein" evidence="1">
    <location>
        <begin position="24"/>
        <end position="316"/>
    </location>
</feature>
<comment type="caution">
    <text evidence="2">The sequence shown here is derived from an EMBL/GenBank/DDBJ whole genome shotgun (WGS) entry which is preliminary data.</text>
</comment>
<protein>
    <recommendedName>
        <fullName evidence="4">Lipoprotein</fullName>
    </recommendedName>
</protein>
<evidence type="ECO:0000313" key="3">
    <source>
        <dbReference type="Proteomes" id="UP000675781"/>
    </source>
</evidence>
<dbReference type="Proteomes" id="UP000675781">
    <property type="component" value="Unassembled WGS sequence"/>
</dbReference>
<dbReference type="AlphaFoldDB" id="A0A941END2"/>
<keyword evidence="1" id="KW-0732">Signal</keyword>
<proteinExistence type="predicted"/>
<evidence type="ECO:0008006" key="4">
    <source>
        <dbReference type="Google" id="ProtNLM"/>
    </source>
</evidence>
<reference evidence="2" key="1">
    <citation type="submission" date="2021-04" db="EMBL/GenBank/DDBJ databases">
        <title>Genome based classification of Actinospica acidithermotolerans sp. nov., an actinobacterium isolated from an Indonesian hot spring.</title>
        <authorList>
            <person name="Kusuma A.B."/>
            <person name="Putra K.E."/>
            <person name="Nafisah S."/>
            <person name="Loh J."/>
            <person name="Nouioui I."/>
            <person name="Goodfellow M."/>
        </authorList>
    </citation>
    <scope>NUCLEOTIDE SEQUENCE</scope>
    <source>
        <strain evidence="2">CSCA 57</strain>
    </source>
</reference>
<sequence length="316" mass="32493">MRSLTSRPVAAVLALILAGAASAACSGGAPAAAPQPSAGAIPQVHVTGIPTVTDSTSLIYPVDAYLPTHDQSIEFDQATNLLEDRCMEQFGFDYTAPPPNILPGAVTDSNAPRRYGVSDAAQVAKLGYHPPPSAPLPKKPSVSAAALMLLTGSAATDASPSAAPPTRYANRAFPAGGCIGQARAQLTAHGGSANSDAVAEEINDQSLAISEREPQVIAVVSQWSQCMAKHGYHYATPYDATGDQQWNTPAPSAKELLTASTDVACKAQTNLVGTWYAVEAALQRQMIAANQQHLDQVKAGITAQLAASGQVLAAAG</sequence>
<evidence type="ECO:0000313" key="2">
    <source>
        <dbReference type="EMBL" id="MBR7834113.1"/>
    </source>
</evidence>